<comment type="similarity">
    <text evidence="1">Belongs to the HemJ family.</text>
</comment>
<keyword evidence="1" id="KW-1003">Cell membrane</keyword>
<dbReference type="UniPathway" id="UPA00251">
    <property type="reaction ID" value="UER00324"/>
</dbReference>
<dbReference type="InterPro" id="IPR005265">
    <property type="entry name" value="HemJ-like"/>
</dbReference>
<proteinExistence type="inferred from homology"/>
<dbReference type="GO" id="GO:0070818">
    <property type="term" value="F:protoporphyrinogen oxidase activity"/>
    <property type="evidence" value="ECO:0007669"/>
    <property type="project" value="UniProtKB-UniRule"/>
</dbReference>
<name>Q8UK30_AGRFC</name>
<keyword evidence="4" id="KW-1185">Reference proteome</keyword>
<evidence type="ECO:0000313" key="4">
    <source>
        <dbReference type="Proteomes" id="UP000000813"/>
    </source>
</evidence>
<dbReference type="GO" id="GO:0006782">
    <property type="term" value="P:protoporphyrinogen IX biosynthetic process"/>
    <property type="evidence" value="ECO:0007669"/>
    <property type="project" value="UniProtKB-UniRule"/>
</dbReference>
<protein>
    <recommendedName>
        <fullName evidence="1">Protoporphyrinogen IX oxidase</fullName>
        <ecNumber evidence="1">1.3.99.-</ecNumber>
    </recommendedName>
</protein>
<keyword evidence="3" id="KW-0614">Plasmid</keyword>
<feature type="transmembrane region" description="Helical" evidence="2">
    <location>
        <begin position="55"/>
        <end position="74"/>
    </location>
</feature>
<dbReference type="RefSeq" id="WP_010974551.1">
    <property type="nucleotide sequence ID" value="NC_003064.2"/>
</dbReference>
<dbReference type="BioCyc" id="AGRO:ATU5293-MONOMER"/>
<keyword evidence="1 2" id="KW-0472">Membrane</keyword>
<dbReference type="PhylomeDB" id="Q8UK30"/>
<dbReference type="HOGENOM" id="CLU_125006_1_1_5"/>
<dbReference type="eggNOG" id="COG1981">
    <property type="taxonomic scope" value="Bacteria"/>
</dbReference>
<gene>
    <name evidence="3" type="ordered locus">Atu5293</name>
</gene>
<dbReference type="PIR" id="AH3195">
    <property type="entry name" value="AH3195"/>
</dbReference>
<dbReference type="OrthoDB" id="8367737at2"/>
<dbReference type="Proteomes" id="UP000000813">
    <property type="component" value="Plasmid At"/>
</dbReference>
<dbReference type="AlphaFoldDB" id="Q8UK30"/>
<keyword evidence="2" id="KW-0812">Transmembrane</keyword>
<feature type="transmembrane region" description="Helical" evidence="2">
    <location>
        <begin position="6"/>
        <end position="25"/>
    </location>
</feature>
<comment type="cofactor">
    <cofactor evidence="1">
        <name>heme b</name>
        <dbReference type="ChEBI" id="CHEBI:60344"/>
    </cofactor>
    <text evidence="1">Binds 1 heme b (iron(II)-protoporphyrin IX) group per subunit.</text>
</comment>
<keyword evidence="1" id="KW-0408">Iron</keyword>
<evidence type="ECO:0000256" key="2">
    <source>
        <dbReference type="SAM" id="Phobius"/>
    </source>
</evidence>
<keyword evidence="2" id="KW-1133">Transmembrane helix</keyword>
<keyword evidence="1" id="KW-0479">Metal-binding</keyword>
<feature type="transmembrane region" description="Helical" evidence="2">
    <location>
        <begin position="119"/>
        <end position="136"/>
    </location>
</feature>
<dbReference type="GO" id="GO:0046872">
    <property type="term" value="F:metal ion binding"/>
    <property type="evidence" value="ECO:0007669"/>
    <property type="project" value="UniProtKB-UniRule"/>
</dbReference>
<dbReference type="PIRSF" id="PIRSF004638">
    <property type="entry name" value="UCP004638"/>
    <property type="match status" value="1"/>
</dbReference>
<dbReference type="GeneID" id="1137066"/>
<feature type="transmembrane region" description="Helical" evidence="2">
    <location>
        <begin position="80"/>
        <end position="98"/>
    </location>
</feature>
<organism evidence="3 4">
    <name type="scientific">Agrobacterium fabrum (strain C58 / ATCC 33970)</name>
    <name type="common">Agrobacterium tumefaciens (strain C58)</name>
    <dbReference type="NCBI Taxonomy" id="176299"/>
    <lineage>
        <taxon>Bacteria</taxon>
        <taxon>Pseudomonadati</taxon>
        <taxon>Pseudomonadota</taxon>
        <taxon>Alphaproteobacteria</taxon>
        <taxon>Hyphomicrobiales</taxon>
        <taxon>Rhizobiaceae</taxon>
        <taxon>Rhizobium/Agrobacterium group</taxon>
        <taxon>Agrobacterium</taxon>
        <taxon>Agrobacterium tumefaciens complex</taxon>
    </lineage>
</organism>
<dbReference type="EMBL" id="AE007872">
    <property type="protein sequence ID" value="AAL45982.1"/>
    <property type="molecule type" value="Genomic_DNA"/>
</dbReference>
<keyword evidence="1" id="KW-0349">Heme</keyword>
<sequence>MNELYPYIVAAHVTSVVFLVGGMLMHERLVREIALLPASNQSRMLGAVLRLDRQVISPALLSTWTFGLILAFWLGWFSSPWLQVKLVVVTALSALHGIQSGRLRRWVRDGSAARSTRGAGAGIVIAMAAIALLAIVKPF</sequence>
<comment type="pathway">
    <text evidence="1">Porphyrin-containing compound metabolism; protoporphyrin-IX biosynthesis; protoporphyrin-IX from protoporphyrinogen-IX: step 1/1.</text>
</comment>
<comment type="function">
    <text evidence="1">Catalyzes the oxidation of protoporphyrinogen IX to protoporphyrin IX.</text>
</comment>
<dbReference type="EnsemblBacteria" id="AAL45982">
    <property type="protein sequence ID" value="AAL45982"/>
    <property type="gene ID" value="Atu5293"/>
</dbReference>
<accession>Q8UK30</accession>
<evidence type="ECO:0000313" key="3">
    <source>
        <dbReference type="EMBL" id="AAL45982.1"/>
    </source>
</evidence>
<evidence type="ECO:0000256" key="1">
    <source>
        <dbReference type="PIRNR" id="PIRNR004638"/>
    </source>
</evidence>
<dbReference type="Pfam" id="PF03653">
    <property type="entry name" value="UPF0093"/>
    <property type="match status" value="1"/>
</dbReference>
<dbReference type="KEGG" id="atu:Atu5293"/>
<dbReference type="EC" id="1.3.99.-" evidence="1"/>
<comment type="catalytic activity">
    <reaction evidence="1">
        <text>protoporphyrinogen IX + 3 A = protoporphyrin IX + 3 AH2</text>
        <dbReference type="Rhea" id="RHEA:62000"/>
        <dbReference type="ChEBI" id="CHEBI:13193"/>
        <dbReference type="ChEBI" id="CHEBI:17499"/>
        <dbReference type="ChEBI" id="CHEBI:57306"/>
        <dbReference type="ChEBI" id="CHEBI:57307"/>
    </reaction>
</comment>
<geneLocation type="plasmid" evidence="3 4">
    <name>At</name>
</geneLocation>
<reference evidence="3 4" key="1">
    <citation type="journal article" date="2001" name="Science">
        <title>The genome of the natural genetic engineer Agrobacterium tumefaciens C58.</title>
        <authorList>
            <person name="Wood D.W."/>
            <person name="Setubal J.C."/>
            <person name="Kaul R."/>
            <person name="Monks D.E."/>
            <person name="Kitajima J.P."/>
            <person name="Okura V.K."/>
            <person name="Zhou Y."/>
            <person name="Chen L."/>
            <person name="Wood G.E."/>
            <person name="Almeida N.F.Jr."/>
            <person name="Woo L."/>
            <person name="Chen Y."/>
            <person name="Paulsen I.T."/>
            <person name="Eisen J.A."/>
            <person name="Karp P.D."/>
            <person name="Bovee D.Sr."/>
            <person name="Chapman P."/>
            <person name="Clendenning J."/>
            <person name="Deatherage G."/>
            <person name="Gillet W."/>
            <person name="Grant C."/>
            <person name="Kutyavin T."/>
            <person name="Levy R."/>
            <person name="Li M.J."/>
            <person name="McClelland E."/>
            <person name="Palmieri A."/>
            <person name="Raymond C."/>
            <person name="Rouse G."/>
            <person name="Saenphimmachak C."/>
            <person name="Wu Z."/>
            <person name="Romero P."/>
            <person name="Gordon D."/>
            <person name="Zhang S."/>
            <person name="Yoo H."/>
            <person name="Tao Y."/>
            <person name="Biddle P."/>
            <person name="Jung M."/>
            <person name="Krespan W."/>
            <person name="Perry M."/>
            <person name="Gordon-Kamm B."/>
            <person name="Liao L."/>
            <person name="Kim S."/>
            <person name="Hendrick C."/>
            <person name="Zhao Z.Y."/>
            <person name="Dolan M."/>
            <person name="Chumley F."/>
            <person name="Tingey S.V."/>
            <person name="Tomb J.F."/>
            <person name="Gordon M.P."/>
            <person name="Olson M.V."/>
            <person name="Nester E.W."/>
        </authorList>
    </citation>
    <scope>NUCLEOTIDE SEQUENCE [LARGE SCALE GENOMIC DNA]</scope>
    <source>
        <strain evidence="4">C58 / ATCC 33970</strain>
    </source>
</reference>
<reference evidence="3 4" key="2">
    <citation type="journal article" date="2001" name="Science">
        <title>Genome sequence of the plant pathogen and biotechnology agent Agrobacterium tumefaciens C58.</title>
        <authorList>
            <person name="Goodner B."/>
            <person name="Hinkle G."/>
            <person name="Gattung S."/>
            <person name="Miller N."/>
            <person name="Blanchard M."/>
            <person name="Qurollo B."/>
            <person name="Goldman B.S."/>
            <person name="Cao Y."/>
            <person name="Askenazi M."/>
            <person name="Halling C."/>
            <person name="Mullin L."/>
            <person name="Houmiel K."/>
            <person name="Gordon J."/>
            <person name="Vaudin M."/>
            <person name="Iartchouk O."/>
            <person name="Epp A."/>
            <person name="Liu F."/>
            <person name="Wollam C."/>
            <person name="Allinger M."/>
            <person name="Doughty D."/>
            <person name="Scott C."/>
            <person name="Lappas C."/>
            <person name="Markelz B."/>
            <person name="Flanagan C."/>
            <person name="Crowell C."/>
            <person name="Gurson J."/>
            <person name="Lomo C."/>
            <person name="Sear C."/>
            <person name="Strub G."/>
            <person name="Cielo C."/>
            <person name="Slater S."/>
        </authorList>
    </citation>
    <scope>NUCLEOTIDE SEQUENCE [LARGE SCALE GENOMIC DNA]</scope>
    <source>
        <strain evidence="4">C58 / ATCC 33970</strain>
    </source>
</reference>
<dbReference type="GO" id="GO:0005886">
    <property type="term" value="C:plasma membrane"/>
    <property type="evidence" value="ECO:0007669"/>
    <property type="project" value="UniProtKB-UniRule"/>
</dbReference>